<dbReference type="PROSITE" id="PS51192">
    <property type="entry name" value="HELICASE_ATP_BIND_1"/>
    <property type="match status" value="1"/>
</dbReference>
<dbReference type="GO" id="GO:0005524">
    <property type="term" value="F:ATP binding"/>
    <property type="evidence" value="ECO:0007669"/>
    <property type="project" value="UniProtKB-KW"/>
</dbReference>
<dbReference type="GO" id="GO:0016787">
    <property type="term" value="F:hydrolase activity"/>
    <property type="evidence" value="ECO:0007669"/>
    <property type="project" value="UniProtKB-KW"/>
</dbReference>
<proteinExistence type="predicted"/>
<feature type="region of interest" description="Disordered" evidence="7">
    <location>
        <begin position="1"/>
        <end position="39"/>
    </location>
</feature>
<dbReference type="EC" id="3.6.4.13" evidence="1"/>
<evidence type="ECO:0000256" key="5">
    <source>
        <dbReference type="ARBA" id="ARBA00022840"/>
    </source>
</evidence>
<feature type="compositionally biased region" description="Basic and acidic residues" evidence="7">
    <location>
        <begin position="491"/>
        <end position="506"/>
    </location>
</feature>
<dbReference type="EMBL" id="WJXA01000003">
    <property type="protein sequence ID" value="KAF7148376.1"/>
    <property type="molecule type" value="Genomic_DNA"/>
</dbReference>
<evidence type="ECO:0000256" key="3">
    <source>
        <dbReference type="ARBA" id="ARBA00022801"/>
    </source>
</evidence>
<dbReference type="OrthoDB" id="10253254at2759"/>
<keyword evidence="10" id="KW-1185">Reference proteome</keyword>
<feature type="domain" description="Helicase ATP-binding" evidence="8">
    <location>
        <begin position="235"/>
        <end position="387"/>
    </location>
</feature>
<evidence type="ECO:0000313" key="10">
    <source>
        <dbReference type="Proteomes" id="UP000626092"/>
    </source>
</evidence>
<keyword evidence="3" id="KW-0378">Hydrolase</keyword>
<dbReference type="GO" id="GO:0003724">
    <property type="term" value="F:RNA helicase activity"/>
    <property type="evidence" value="ECO:0007669"/>
    <property type="project" value="UniProtKB-EC"/>
</dbReference>
<name>A0A834HHU5_RHOSS</name>
<dbReference type="SMART" id="SM00487">
    <property type="entry name" value="DEXDc"/>
    <property type="match status" value="1"/>
</dbReference>
<keyword evidence="2" id="KW-0547">Nucleotide-binding</keyword>
<dbReference type="GO" id="GO:0000462">
    <property type="term" value="P:maturation of SSU-rRNA from tricistronic rRNA transcript (SSU-rRNA, 5.8S rRNA, LSU-rRNA)"/>
    <property type="evidence" value="ECO:0007669"/>
    <property type="project" value="TreeGrafter"/>
</dbReference>
<accession>A0A834HHU5</accession>
<reference evidence="9" key="1">
    <citation type="submission" date="2019-11" db="EMBL/GenBank/DDBJ databases">
        <authorList>
            <person name="Liu Y."/>
            <person name="Hou J."/>
            <person name="Li T.-Q."/>
            <person name="Guan C.-H."/>
            <person name="Wu X."/>
            <person name="Wu H.-Z."/>
            <person name="Ling F."/>
            <person name="Zhang R."/>
            <person name="Shi X.-G."/>
            <person name="Ren J.-P."/>
            <person name="Chen E.-F."/>
            <person name="Sun J.-M."/>
        </authorList>
    </citation>
    <scope>NUCLEOTIDE SEQUENCE</scope>
    <source>
        <strain evidence="9">Adult_tree_wgs_1</strain>
        <tissue evidence="9">Leaves</tissue>
    </source>
</reference>
<keyword evidence="5" id="KW-0067">ATP-binding</keyword>
<keyword evidence="4" id="KW-0347">Helicase</keyword>
<feature type="compositionally biased region" description="Basic residues" evidence="7">
    <location>
        <begin position="29"/>
        <end position="39"/>
    </location>
</feature>
<evidence type="ECO:0000256" key="6">
    <source>
        <dbReference type="ARBA" id="ARBA00047984"/>
    </source>
</evidence>
<feature type="region of interest" description="Disordered" evidence="7">
    <location>
        <begin position="491"/>
        <end position="549"/>
    </location>
</feature>
<dbReference type="AlphaFoldDB" id="A0A834HHU5"/>
<dbReference type="GO" id="GO:0003723">
    <property type="term" value="F:RNA binding"/>
    <property type="evidence" value="ECO:0007669"/>
    <property type="project" value="TreeGrafter"/>
</dbReference>
<comment type="caution">
    <text evidence="9">The sequence shown here is derived from an EMBL/GenBank/DDBJ whole genome shotgun (WGS) entry which is preliminary data.</text>
</comment>
<evidence type="ECO:0000256" key="2">
    <source>
        <dbReference type="ARBA" id="ARBA00022741"/>
    </source>
</evidence>
<organism evidence="9 10">
    <name type="scientific">Rhododendron simsii</name>
    <name type="common">Sims's rhododendron</name>
    <dbReference type="NCBI Taxonomy" id="118357"/>
    <lineage>
        <taxon>Eukaryota</taxon>
        <taxon>Viridiplantae</taxon>
        <taxon>Streptophyta</taxon>
        <taxon>Embryophyta</taxon>
        <taxon>Tracheophyta</taxon>
        <taxon>Spermatophyta</taxon>
        <taxon>Magnoliopsida</taxon>
        <taxon>eudicotyledons</taxon>
        <taxon>Gunneridae</taxon>
        <taxon>Pentapetalae</taxon>
        <taxon>asterids</taxon>
        <taxon>Ericales</taxon>
        <taxon>Ericaceae</taxon>
        <taxon>Ericoideae</taxon>
        <taxon>Rhodoreae</taxon>
        <taxon>Rhododendron</taxon>
    </lineage>
</organism>
<dbReference type="PANTHER" id="PTHR18934:SF99">
    <property type="entry name" value="ATP-DEPENDENT RNA HELICASE DHX37-RELATED"/>
    <property type="match status" value="1"/>
</dbReference>
<dbReference type="Gene3D" id="3.40.50.300">
    <property type="entry name" value="P-loop containing nucleotide triphosphate hydrolases"/>
    <property type="match status" value="2"/>
</dbReference>
<sequence length="549" mass="61234">MAPANKTCSFPAFGSGKGGGDSNAIILPGKRRNKTKGKSQVHEQLRTKKKLKLIKCQKRKLNKIEEKEKGTSLIEKHRDLGVCPQFGLFKYLRKGIDRNNLLQPVTAERDVISEIPTPLGSSKESFSGFGLGLADGYGATIPAEEVANKTNDSCVREDAQDSFPTTFNCERREINKPMDRVVESPKMHISNASNLADCPPQRGLTAPVVVHVSRKKEVENKRKDLPIVMWEQEIVEAINENSTVIICGKTGCGETTQVPQFLYEAGFGSNQSKSDIIGVTQPRRIAVHTTAERVADDLGLCRGKEVGHQVRLHCWIGDSCSIKFMTDGILLRELQDVYEEQQHKVFSGQRISPENRISPLKLVLMSATLQVDDFISGISIFDNPPPVIEIPTRQYPVTIIFSKQTEIVDYAGQAYKKVLSIHKGLPPGGILVFVTSQREVQYLCRMLRKASKDIVGDSSKINMEKEVSTVSAENDIEENDTSEVSEAFEMHRNSRHNQTDRFSSYDEDHDDLDDIESDFSDDLGTDSDFEGADDVELLNQKTENRNDLS</sequence>
<dbReference type="PANTHER" id="PTHR18934">
    <property type="entry name" value="ATP-DEPENDENT RNA HELICASE"/>
    <property type="match status" value="1"/>
</dbReference>
<dbReference type="InterPro" id="IPR027417">
    <property type="entry name" value="P-loop_NTPase"/>
</dbReference>
<dbReference type="InterPro" id="IPR014001">
    <property type="entry name" value="Helicase_ATP-bd"/>
</dbReference>
<comment type="catalytic activity">
    <reaction evidence="6">
        <text>ATP + H2O = ADP + phosphate + H(+)</text>
        <dbReference type="Rhea" id="RHEA:13065"/>
        <dbReference type="ChEBI" id="CHEBI:15377"/>
        <dbReference type="ChEBI" id="CHEBI:15378"/>
        <dbReference type="ChEBI" id="CHEBI:30616"/>
        <dbReference type="ChEBI" id="CHEBI:43474"/>
        <dbReference type="ChEBI" id="CHEBI:456216"/>
        <dbReference type="EC" id="3.6.4.13"/>
    </reaction>
</comment>
<protein>
    <recommendedName>
        <fullName evidence="1">RNA helicase</fullName>
        <ecNumber evidence="1">3.6.4.13</ecNumber>
    </recommendedName>
</protein>
<dbReference type="Proteomes" id="UP000626092">
    <property type="component" value="Unassembled WGS sequence"/>
</dbReference>
<evidence type="ECO:0000256" key="7">
    <source>
        <dbReference type="SAM" id="MobiDB-lite"/>
    </source>
</evidence>
<evidence type="ECO:0000313" key="9">
    <source>
        <dbReference type="EMBL" id="KAF7148376.1"/>
    </source>
</evidence>
<feature type="compositionally biased region" description="Acidic residues" evidence="7">
    <location>
        <begin position="507"/>
        <end position="536"/>
    </location>
</feature>
<evidence type="ECO:0000259" key="8">
    <source>
        <dbReference type="PROSITE" id="PS51192"/>
    </source>
</evidence>
<dbReference type="GO" id="GO:0005730">
    <property type="term" value="C:nucleolus"/>
    <property type="evidence" value="ECO:0007669"/>
    <property type="project" value="TreeGrafter"/>
</dbReference>
<evidence type="ECO:0000256" key="1">
    <source>
        <dbReference type="ARBA" id="ARBA00012552"/>
    </source>
</evidence>
<gene>
    <name evidence="9" type="ORF">RHSIM_Rhsim03G0106700</name>
</gene>
<evidence type="ECO:0000256" key="4">
    <source>
        <dbReference type="ARBA" id="ARBA00022806"/>
    </source>
</evidence>
<dbReference type="SUPFAM" id="SSF52540">
    <property type="entry name" value="P-loop containing nucleoside triphosphate hydrolases"/>
    <property type="match status" value="1"/>
</dbReference>